<keyword evidence="9" id="KW-1185">Reference proteome</keyword>
<name>A0AAW9DN93_ACIAO</name>
<organism evidence="8 9">
    <name type="scientific">Acidiphilium acidophilum</name>
    <name type="common">Thiobacillus acidophilus</name>
    <dbReference type="NCBI Taxonomy" id="76588"/>
    <lineage>
        <taxon>Bacteria</taxon>
        <taxon>Pseudomonadati</taxon>
        <taxon>Pseudomonadota</taxon>
        <taxon>Alphaproteobacteria</taxon>
        <taxon>Acetobacterales</taxon>
        <taxon>Acidocellaceae</taxon>
        <taxon>Acidiphilium</taxon>
    </lineage>
</organism>
<feature type="domain" description="Ferritin-like diiron" evidence="7">
    <location>
        <begin position="2"/>
        <end position="140"/>
    </location>
</feature>
<dbReference type="RefSeq" id="WP_319613108.1">
    <property type="nucleotide sequence ID" value="NZ_JAWXYB010000018.1"/>
</dbReference>
<dbReference type="InterPro" id="IPR002024">
    <property type="entry name" value="Bacterioferritin"/>
</dbReference>
<evidence type="ECO:0000313" key="8">
    <source>
        <dbReference type="EMBL" id="MDX5930143.1"/>
    </source>
</evidence>
<dbReference type="EMBL" id="JAWXYB010000018">
    <property type="protein sequence ID" value="MDX5930143.1"/>
    <property type="molecule type" value="Genomic_DNA"/>
</dbReference>
<gene>
    <name evidence="8" type="ORF">SIL87_05100</name>
</gene>
<dbReference type="PANTHER" id="PTHR30295">
    <property type="entry name" value="BACTERIOFERRITIN"/>
    <property type="match status" value="1"/>
</dbReference>
<dbReference type="GO" id="GO:0005829">
    <property type="term" value="C:cytosol"/>
    <property type="evidence" value="ECO:0007669"/>
    <property type="project" value="TreeGrafter"/>
</dbReference>
<dbReference type="AlphaFoldDB" id="A0AAW9DN93"/>
<dbReference type="GO" id="GO:0006879">
    <property type="term" value="P:intracellular iron ion homeostasis"/>
    <property type="evidence" value="ECO:0007669"/>
    <property type="project" value="UniProtKB-KW"/>
</dbReference>
<dbReference type="GO" id="GO:0008199">
    <property type="term" value="F:ferric iron binding"/>
    <property type="evidence" value="ECO:0007669"/>
    <property type="project" value="InterPro"/>
</dbReference>
<dbReference type="InterPro" id="IPR009040">
    <property type="entry name" value="Ferritin-like_diiron"/>
</dbReference>
<evidence type="ECO:0000259" key="7">
    <source>
        <dbReference type="PROSITE" id="PS50905"/>
    </source>
</evidence>
<keyword evidence="6" id="KW-0408">Iron</keyword>
<evidence type="ECO:0000256" key="4">
    <source>
        <dbReference type="ARBA" id="ARBA00022617"/>
    </source>
</evidence>
<sequence length="140" mass="15591">MIRTDPRTLGWLNRALNHEMSAVQQYMAQRVLARLWGDAALADRLGADAMEELDHAEHLMRALIEQGVTPSAGALRPPRLGPDADSFAHANRQIEADAVRLYREALAHARQIRDQHHEALFADLLAAEMEHLAGIEEQGS</sequence>
<evidence type="ECO:0000313" key="9">
    <source>
        <dbReference type="Proteomes" id="UP001279553"/>
    </source>
</evidence>
<dbReference type="GO" id="GO:0004322">
    <property type="term" value="F:ferroxidase activity"/>
    <property type="evidence" value="ECO:0007669"/>
    <property type="project" value="TreeGrafter"/>
</dbReference>
<dbReference type="PROSITE" id="PS50905">
    <property type="entry name" value="FERRITIN_LIKE"/>
    <property type="match status" value="1"/>
</dbReference>
<dbReference type="Pfam" id="PF00210">
    <property type="entry name" value="Ferritin"/>
    <property type="match status" value="1"/>
</dbReference>
<keyword evidence="3" id="KW-0409">Iron storage</keyword>
<evidence type="ECO:0000256" key="5">
    <source>
        <dbReference type="ARBA" id="ARBA00022723"/>
    </source>
</evidence>
<comment type="caution">
    <text evidence="8">The sequence shown here is derived from an EMBL/GenBank/DDBJ whole genome shotgun (WGS) entry which is preliminary data.</text>
</comment>
<evidence type="ECO:0000256" key="1">
    <source>
        <dbReference type="ARBA" id="ARBA00001970"/>
    </source>
</evidence>
<dbReference type="Proteomes" id="UP001279553">
    <property type="component" value="Unassembled WGS sequence"/>
</dbReference>
<dbReference type="SUPFAM" id="SSF47240">
    <property type="entry name" value="Ferritin-like"/>
    <property type="match status" value="1"/>
</dbReference>
<reference evidence="8 9" key="1">
    <citation type="submission" date="2023-11" db="EMBL/GenBank/DDBJ databases">
        <title>MicrobeMod: A computational toolkit for identifying prokaryotic methylation and restriction-modification with nanopore sequencing.</title>
        <authorList>
            <person name="Crits-Christoph A."/>
            <person name="Kang S.C."/>
            <person name="Lee H."/>
            <person name="Ostrov N."/>
        </authorList>
    </citation>
    <scope>NUCLEOTIDE SEQUENCE [LARGE SCALE GENOMIC DNA]</scope>
    <source>
        <strain evidence="8 9">DSMZ 700</strain>
    </source>
</reference>
<dbReference type="PRINTS" id="PR00601">
    <property type="entry name" value="BACFERRITIN"/>
</dbReference>
<comment type="similarity">
    <text evidence="2">Belongs to the bacterioferritin family.</text>
</comment>
<keyword evidence="5" id="KW-0479">Metal-binding</keyword>
<dbReference type="InterPro" id="IPR009078">
    <property type="entry name" value="Ferritin-like_SF"/>
</dbReference>
<evidence type="ECO:0000256" key="6">
    <source>
        <dbReference type="ARBA" id="ARBA00023004"/>
    </source>
</evidence>
<dbReference type="InterPro" id="IPR012347">
    <property type="entry name" value="Ferritin-like"/>
</dbReference>
<evidence type="ECO:0000256" key="3">
    <source>
        <dbReference type="ARBA" id="ARBA00022434"/>
    </source>
</evidence>
<dbReference type="GO" id="GO:0006826">
    <property type="term" value="P:iron ion transport"/>
    <property type="evidence" value="ECO:0007669"/>
    <property type="project" value="InterPro"/>
</dbReference>
<protein>
    <submittedName>
        <fullName evidence="8">Ferritin-like domain-containing protein</fullName>
    </submittedName>
</protein>
<dbReference type="PANTHER" id="PTHR30295:SF0">
    <property type="entry name" value="BACTERIOFERRITIN"/>
    <property type="match status" value="1"/>
</dbReference>
<dbReference type="InterPro" id="IPR008331">
    <property type="entry name" value="Ferritin_DPS_dom"/>
</dbReference>
<evidence type="ECO:0000256" key="2">
    <source>
        <dbReference type="ARBA" id="ARBA00008093"/>
    </source>
</evidence>
<keyword evidence="4" id="KW-0349">Heme</keyword>
<dbReference type="Gene3D" id="1.20.1260.10">
    <property type="match status" value="1"/>
</dbReference>
<proteinExistence type="inferred from homology"/>
<comment type="cofactor">
    <cofactor evidence="1">
        <name>heme b</name>
        <dbReference type="ChEBI" id="CHEBI:60344"/>
    </cofactor>
</comment>
<dbReference type="GO" id="GO:0020037">
    <property type="term" value="F:heme binding"/>
    <property type="evidence" value="ECO:0007669"/>
    <property type="project" value="TreeGrafter"/>
</dbReference>
<accession>A0AAW9DN93</accession>